<reference evidence="3" key="1">
    <citation type="journal article" date="2019" name="Int. J. Syst. Evol. Microbiol.">
        <title>The Global Catalogue of Microorganisms (GCM) 10K type strain sequencing project: providing services to taxonomists for standard genome sequencing and annotation.</title>
        <authorList>
            <consortium name="The Broad Institute Genomics Platform"/>
            <consortium name="The Broad Institute Genome Sequencing Center for Infectious Disease"/>
            <person name="Wu L."/>
            <person name="Ma J."/>
        </authorList>
    </citation>
    <scope>NUCLEOTIDE SEQUENCE [LARGE SCALE GENOMIC DNA]</scope>
    <source>
        <strain evidence="3">CGMCC 1.16305</strain>
    </source>
</reference>
<protein>
    <submittedName>
        <fullName evidence="2">Helix-turn-helix domain-containing protein</fullName>
    </submittedName>
</protein>
<dbReference type="CDD" id="cd00093">
    <property type="entry name" value="HTH_XRE"/>
    <property type="match status" value="1"/>
</dbReference>
<proteinExistence type="predicted"/>
<dbReference type="InterPro" id="IPR001387">
    <property type="entry name" value="Cro/C1-type_HTH"/>
</dbReference>
<dbReference type="PROSITE" id="PS50943">
    <property type="entry name" value="HTH_CROC1"/>
    <property type="match status" value="1"/>
</dbReference>
<dbReference type="Pfam" id="PF01381">
    <property type="entry name" value="HTH_3"/>
    <property type="match status" value="1"/>
</dbReference>
<dbReference type="RefSeq" id="WP_380969942.1">
    <property type="nucleotide sequence ID" value="NZ_JBHTCO010000044.1"/>
</dbReference>
<dbReference type="InterPro" id="IPR010982">
    <property type="entry name" value="Lambda_DNA-bd_dom_sf"/>
</dbReference>
<accession>A0ABW2Q185</accession>
<dbReference type="Gene3D" id="1.10.260.40">
    <property type="entry name" value="lambda repressor-like DNA-binding domains"/>
    <property type="match status" value="1"/>
</dbReference>
<gene>
    <name evidence="2" type="ORF">ACFQRG_21110</name>
</gene>
<evidence type="ECO:0000313" key="2">
    <source>
        <dbReference type="EMBL" id="MFC7395411.1"/>
    </source>
</evidence>
<name>A0ABW2Q185_9BACL</name>
<keyword evidence="3" id="KW-1185">Reference proteome</keyword>
<feature type="domain" description="HTH cro/C1-type" evidence="1">
    <location>
        <begin position="11"/>
        <end position="66"/>
    </location>
</feature>
<dbReference type="Proteomes" id="UP001596505">
    <property type="component" value="Unassembled WGS sequence"/>
</dbReference>
<sequence length="74" mass="8392">MKKLDVNLSKMKECRKATKMSLNEMSKKLGFKSPNGYYYLETGKSKISAEMLANVALILNIPIEELFTEAERSS</sequence>
<organism evidence="2 3">
    <name type="scientific">Scopulibacillus cellulosilyticus</name>
    <dbReference type="NCBI Taxonomy" id="2665665"/>
    <lineage>
        <taxon>Bacteria</taxon>
        <taxon>Bacillati</taxon>
        <taxon>Bacillota</taxon>
        <taxon>Bacilli</taxon>
        <taxon>Bacillales</taxon>
        <taxon>Sporolactobacillaceae</taxon>
        <taxon>Scopulibacillus</taxon>
    </lineage>
</organism>
<comment type="caution">
    <text evidence="2">The sequence shown here is derived from an EMBL/GenBank/DDBJ whole genome shotgun (WGS) entry which is preliminary data.</text>
</comment>
<dbReference type="SUPFAM" id="SSF47413">
    <property type="entry name" value="lambda repressor-like DNA-binding domains"/>
    <property type="match status" value="1"/>
</dbReference>
<evidence type="ECO:0000259" key="1">
    <source>
        <dbReference type="PROSITE" id="PS50943"/>
    </source>
</evidence>
<dbReference type="EMBL" id="JBHTCO010000044">
    <property type="protein sequence ID" value="MFC7395411.1"/>
    <property type="molecule type" value="Genomic_DNA"/>
</dbReference>
<evidence type="ECO:0000313" key="3">
    <source>
        <dbReference type="Proteomes" id="UP001596505"/>
    </source>
</evidence>
<dbReference type="SMART" id="SM00530">
    <property type="entry name" value="HTH_XRE"/>
    <property type="match status" value="1"/>
</dbReference>